<dbReference type="AlphaFoldDB" id="A0A1X6N7B9"/>
<dbReference type="EMBL" id="KZ110594">
    <property type="protein sequence ID" value="OSX64517.1"/>
    <property type="molecule type" value="Genomic_DNA"/>
</dbReference>
<dbReference type="InterPro" id="IPR032675">
    <property type="entry name" value="LRR_dom_sf"/>
</dbReference>
<dbReference type="Proteomes" id="UP000194127">
    <property type="component" value="Unassembled WGS sequence"/>
</dbReference>
<evidence type="ECO:0000313" key="2">
    <source>
        <dbReference type="EMBL" id="OSX64517.1"/>
    </source>
</evidence>
<name>A0A1X6N7B9_9APHY</name>
<sequence length="533" mass="60650">MVIDIMRDDPAALKACTLISRAWTKRARDLLLERVYVQTNSSLQHLSESLRKPRRRVSLDDTRELHVHDNHENPFAHIVPHFLAPHTSKISTLCLHDVKWDGLESRFHPSFFDYLPLFTSITCLAVSSCTFRSVCDLERLLAAFPKLNDVNLRDIDCHTVADPNAGYKVPSGSYRRITTVYYNSLTLRDMPSNVVASLCDWFTASPASVDMRSLTIVDEPRDRFNDQPWTEHVTLHLSSKLETLELSCCSFDAQDWSHACTKLNTILLVIRRSNVKTLRLELAVSPSTRSPCAGDMSLEDIADADMRENRDIDRQYESEISIELMRQCSALTEERAKEFFHRMMFTLCGNDKWNARGVFQCSRRTGRNSSRIEFYRQHEHHKVEKVGIPHFDEMRAECQRTTRYQSSNASEQEQLSNELQGDGFVAPLGDKNTCWASRLPVVPVVPTTGAINRRLYDSRKVAATFPRLAQTRPNIHVRNSDTQAPEESKEASSDQGMDEGPMTSLGCLSLSLRDLFDFKIPQGWKTGSGIFAG</sequence>
<gene>
    <name evidence="2" type="ORF">POSPLADRAFT_1138226</name>
</gene>
<evidence type="ECO:0000313" key="3">
    <source>
        <dbReference type="Proteomes" id="UP000194127"/>
    </source>
</evidence>
<feature type="region of interest" description="Disordered" evidence="1">
    <location>
        <begin position="472"/>
        <end position="502"/>
    </location>
</feature>
<dbReference type="OrthoDB" id="2785373at2759"/>
<evidence type="ECO:0000256" key="1">
    <source>
        <dbReference type="SAM" id="MobiDB-lite"/>
    </source>
</evidence>
<organism evidence="2 3">
    <name type="scientific">Postia placenta MAD-698-R-SB12</name>
    <dbReference type="NCBI Taxonomy" id="670580"/>
    <lineage>
        <taxon>Eukaryota</taxon>
        <taxon>Fungi</taxon>
        <taxon>Dikarya</taxon>
        <taxon>Basidiomycota</taxon>
        <taxon>Agaricomycotina</taxon>
        <taxon>Agaricomycetes</taxon>
        <taxon>Polyporales</taxon>
        <taxon>Adustoporiaceae</taxon>
        <taxon>Rhodonia</taxon>
    </lineage>
</organism>
<dbReference type="RefSeq" id="XP_024341311.1">
    <property type="nucleotide sequence ID" value="XM_024484882.1"/>
</dbReference>
<accession>A0A1X6N7B9</accession>
<dbReference type="GeneID" id="36329831"/>
<reference evidence="2 3" key="1">
    <citation type="submission" date="2017-04" db="EMBL/GenBank/DDBJ databases">
        <title>Genome Sequence of the Model Brown-Rot Fungus Postia placenta SB12.</title>
        <authorList>
            <consortium name="DOE Joint Genome Institute"/>
            <person name="Gaskell J."/>
            <person name="Kersten P."/>
            <person name="Larrondo L.F."/>
            <person name="Canessa P."/>
            <person name="Martinez D."/>
            <person name="Hibbett D."/>
            <person name="Schmoll M."/>
            <person name="Kubicek C.P."/>
            <person name="Martinez A.T."/>
            <person name="Yadav J."/>
            <person name="Master E."/>
            <person name="Magnuson J.K."/>
            <person name="James T."/>
            <person name="Yaver D."/>
            <person name="Berka R."/>
            <person name="Labutti K."/>
            <person name="Lipzen A."/>
            <person name="Aerts A."/>
            <person name="Barry K."/>
            <person name="Henrissat B."/>
            <person name="Blanchette R."/>
            <person name="Grigoriev I."/>
            <person name="Cullen D."/>
        </authorList>
    </citation>
    <scope>NUCLEOTIDE SEQUENCE [LARGE SCALE GENOMIC DNA]</scope>
    <source>
        <strain evidence="2 3">MAD-698-R-SB12</strain>
    </source>
</reference>
<proteinExistence type="predicted"/>
<dbReference type="Gene3D" id="3.80.10.10">
    <property type="entry name" value="Ribonuclease Inhibitor"/>
    <property type="match status" value="1"/>
</dbReference>
<protein>
    <submittedName>
        <fullName evidence="2">Uncharacterized protein</fullName>
    </submittedName>
</protein>
<keyword evidence="3" id="KW-1185">Reference proteome</keyword>